<evidence type="ECO:0000313" key="2">
    <source>
        <dbReference type="EMBL" id="CDK26320.1"/>
    </source>
</evidence>
<feature type="compositionally biased region" description="Low complexity" evidence="1">
    <location>
        <begin position="50"/>
        <end position="61"/>
    </location>
</feature>
<name>W6MVI9_9ASCO</name>
<evidence type="ECO:0000256" key="1">
    <source>
        <dbReference type="SAM" id="MobiDB-lite"/>
    </source>
</evidence>
<organism evidence="2 3">
    <name type="scientific">Kuraishia capsulata CBS 1993</name>
    <dbReference type="NCBI Taxonomy" id="1382522"/>
    <lineage>
        <taxon>Eukaryota</taxon>
        <taxon>Fungi</taxon>
        <taxon>Dikarya</taxon>
        <taxon>Ascomycota</taxon>
        <taxon>Saccharomycotina</taxon>
        <taxon>Pichiomycetes</taxon>
        <taxon>Pichiales</taxon>
        <taxon>Pichiaceae</taxon>
        <taxon>Kuraishia</taxon>
    </lineage>
</organism>
<dbReference type="EMBL" id="HG793127">
    <property type="protein sequence ID" value="CDK26320.1"/>
    <property type="molecule type" value="Genomic_DNA"/>
</dbReference>
<feature type="region of interest" description="Disordered" evidence="1">
    <location>
        <begin position="1"/>
        <end position="23"/>
    </location>
</feature>
<reference evidence="2" key="1">
    <citation type="submission" date="2013-12" db="EMBL/GenBank/DDBJ databases">
        <authorList>
            <person name="Genoscope - CEA"/>
        </authorList>
    </citation>
    <scope>NUCLEOTIDE SEQUENCE</scope>
    <source>
        <strain evidence="2">CBS 1993</strain>
    </source>
</reference>
<feature type="region of interest" description="Disordered" evidence="1">
    <location>
        <begin position="35"/>
        <end position="61"/>
    </location>
</feature>
<evidence type="ECO:0000313" key="3">
    <source>
        <dbReference type="Proteomes" id="UP000019384"/>
    </source>
</evidence>
<keyword evidence="3" id="KW-1185">Reference proteome</keyword>
<dbReference type="GeneID" id="34519714"/>
<dbReference type="AlphaFoldDB" id="W6MVI9"/>
<dbReference type="Proteomes" id="UP000019384">
    <property type="component" value="Unassembled WGS sequence"/>
</dbReference>
<gene>
    <name evidence="2" type="ORF">KUCA_T00002291001</name>
</gene>
<protein>
    <submittedName>
        <fullName evidence="2">Uncharacterized protein</fullName>
    </submittedName>
</protein>
<accession>W6MVI9</accession>
<dbReference type="HOGENOM" id="CLU_628603_0_0_1"/>
<sequence length="436" mass="49726">MSNRIYVSSSLKSQPLSKKGMETATSKLDKLSFHPSISPEELMDPTWIPSDATGTDTDSSTESLESFESFGSFECGEILDFKRMHQNGVGLYHEVVNALSFDNSQESASVQMVNVPRIAVCGEDIPHVKFVENVEANSRNRPPSRFRKVQLTKDKILPNGDDIDRLHDRLSKMSLGSAKNKFGDDDVEYSSHSKSKAQPNTTSESTSDAGVDNLRHRISACNTNFQSSCVFVGKSDTKGFPLAAIIPNGKYMLFSQPDEGTREFEELSKKVDMEISSLERTVTSRDTALHRENFAAYFYERFIIQRLKRHDSSELREKVFYDKLQCSLWKTMNRLRLNGKSFSFLIDSNCVSDETSLSTFVNRCNRIIPFCHFEVILVDSQLRQYNPITTFWDLFGRIYGELEGKTKYERVEATKKVLNPRIIEKLVEEHERLLFS</sequence>
<proteinExistence type="predicted"/>
<feature type="compositionally biased region" description="Polar residues" evidence="1">
    <location>
        <begin position="190"/>
        <end position="208"/>
    </location>
</feature>
<feature type="region of interest" description="Disordered" evidence="1">
    <location>
        <begin position="181"/>
        <end position="209"/>
    </location>
</feature>
<feature type="compositionally biased region" description="Low complexity" evidence="1">
    <location>
        <begin position="8"/>
        <end position="18"/>
    </location>
</feature>
<dbReference type="RefSeq" id="XP_022458326.1">
    <property type="nucleotide sequence ID" value="XM_022602530.1"/>
</dbReference>
<reference evidence="2" key="2">
    <citation type="submission" date="2014-02" db="EMBL/GenBank/DDBJ databases">
        <title>Complete DNA sequence of /Kuraishia capsulata/ illustrates novel genomic features among budding yeasts (/Saccharomycotina/).</title>
        <authorList>
            <person name="Morales L."/>
            <person name="Noel B."/>
            <person name="Porcel B."/>
            <person name="Marcet-Houben M."/>
            <person name="Hullo M-F."/>
            <person name="Sacerdot C."/>
            <person name="Tekaia F."/>
            <person name="Leh-Louis V."/>
            <person name="Despons L."/>
            <person name="Khanna V."/>
            <person name="Aury J-M."/>
            <person name="Barbe V."/>
            <person name="Couloux A."/>
            <person name="Labadie K."/>
            <person name="Pelletier E."/>
            <person name="Souciet J-L."/>
            <person name="Boekhout T."/>
            <person name="Gabaldon T."/>
            <person name="Wincker P."/>
            <person name="Dujon B."/>
        </authorList>
    </citation>
    <scope>NUCLEOTIDE SEQUENCE</scope>
    <source>
        <strain evidence="2">CBS 1993</strain>
    </source>
</reference>